<feature type="compositionally biased region" description="Acidic residues" evidence="1">
    <location>
        <begin position="228"/>
        <end position="247"/>
    </location>
</feature>
<organism evidence="2 3">
    <name type="scientific">Paraglomus occultum</name>
    <dbReference type="NCBI Taxonomy" id="144539"/>
    <lineage>
        <taxon>Eukaryota</taxon>
        <taxon>Fungi</taxon>
        <taxon>Fungi incertae sedis</taxon>
        <taxon>Mucoromycota</taxon>
        <taxon>Glomeromycotina</taxon>
        <taxon>Glomeromycetes</taxon>
        <taxon>Paraglomerales</taxon>
        <taxon>Paraglomeraceae</taxon>
        <taxon>Paraglomus</taxon>
    </lineage>
</organism>
<proteinExistence type="predicted"/>
<feature type="compositionally biased region" description="Basic and acidic residues" evidence="1">
    <location>
        <begin position="248"/>
        <end position="263"/>
    </location>
</feature>
<protein>
    <submittedName>
        <fullName evidence="2">7718_t:CDS:1</fullName>
    </submittedName>
</protein>
<dbReference type="OrthoDB" id="2152535at2759"/>
<evidence type="ECO:0000313" key="3">
    <source>
        <dbReference type="Proteomes" id="UP000789572"/>
    </source>
</evidence>
<feature type="compositionally biased region" description="Low complexity" evidence="1">
    <location>
        <begin position="149"/>
        <end position="166"/>
    </location>
</feature>
<name>A0A9N8W5P0_9GLOM</name>
<keyword evidence="3" id="KW-1185">Reference proteome</keyword>
<feature type="compositionally biased region" description="Low complexity" evidence="1">
    <location>
        <begin position="178"/>
        <end position="204"/>
    </location>
</feature>
<dbReference type="Proteomes" id="UP000789572">
    <property type="component" value="Unassembled WGS sequence"/>
</dbReference>
<feature type="compositionally biased region" description="Basic and acidic residues" evidence="1">
    <location>
        <begin position="110"/>
        <end position="123"/>
    </location>
</feature>
<feature type="region of interest" description="Disordered" evidence="1">
    <location>
        <begin position="225"/>
        <end position="299"/>
    </location>
</feature>
<dbReference type="AlphaFoldDB" id="A0A9N8W5P0"/>
<feature type="region of interest" description="Disordered" evidence="1">
    <location>
        <begin position="110"/>
        <end position="204"/>
    </location>
</feature>
<accession>A0A9N8W5P0</accession>
<gene>
    <name evidence="2" type="ORF">POCULU_LOCUS1214</name>
</gene>
<feature type="compositionally biased region" description="Acidic residues" evidence="1">
    <location>
        <begin position="264"/>
        <end position="273"/>
    </location>
</feature>
<reference evidence="2" key="1">
    <citation type="submission" date="2021-06" db="EMBL/GenBank/DDBJ databases">
        <authorList>
            <person name="Kallberg Y."/>
            <person name="Tangrot J."/>
            <person name="Rosling A."/>
        </authorList>
    </citation>
    <scope>NUCLEOTIDE SEQUENCE</scope>
    <source>
        <strain evidence="2">IA702</strain>
    </source>
</reference>
<evidence type="ECO:0000256" key="1">
    <source>
        <dbReference type="SAM" id="MobiDB-lite"/>
    </source>
</evidence>
<dbReference type="EMBL" id="CAJVPJ010000085">
    <property type="protein sequence ID" value="CAG8474512.1"/>
    <property type="molecule type" value="Genomic_DNA"/>
</dbReference>
<comment type="caution">
    <text evidence="2">The sequence shown here is derived from an EMBL/GenBank/DDBJ whole genome shotgun (WGS) entry which is preliminary data.</text>
</comment>
<evidence type="ECO:0000313" key="2">
    <source>
        <dbReference type="EMBL" id="CAG8474512.1"/>
    </source>
</evidence>
<sequence length="299" mass="32728">MSSVIPKTIAALLSIADIEIMSILYSHAGGVKMFSSRVTSRQKCVIVWGGLANLLFKDWPQFVIQILYKSYSPTYTLIPLLTLASSSLMLLVNLATRISYARELYKAQHEVREEESPGRDEGHTGITDTNIANEERNIRVPAFPETEINVPSPVSNPVASSSNNPNRKSSQPLLHAHPSSPTNSSFTPTSTPTSTPVRVPTTPTTVVHPLNRFVRASYITSAFKDVVSEDEGNDESEDESDDEDEIEQEARSSDKGKSVSKDEDSVESVDIDDPVSITVPGFTWRRGMASIANVDTDDG</sequence>